<protein>
    <submittedName>
        <fullName evidence="1">Uncharacterized protein</fullName>
    </submittedName>
</protein>
<name>A0A3E1NPG3_9BACT</name>
<sequence length="71" mass="7876">MLLKAIVVLEFGGKDRSCSLKKRICHSVNVKKVKVNGDAEDILPQREQKNSRKLPATSCKPCSPAILNNTR</sequence>
<proteinExistence type="predicted"/>
<organism evidence="1 2">
    <name type="scientific">Deminuibacter soli</name>
    <dbReference type="NCBI Taxonomy" id="2291815"/>
    <lineage>
        <taxon>Bacteria</taxon>
        <taxon>Pseudomonadati</taxon>
        <taxon>Bacteroidota</taxon>
        <taxon>Chitinophagia</taxon>
        <taxon>Chitinophagales</taxon>
        <taxon>Chitinophagaceae</taxon>
        <taxon>Deminuibacter</taxon>
    </lineage>
</organism>
<keyword evidence="2" id="KW-1185">Reference proteome</keyword>
<dbReference type="Proteomes" id="UP000261284">
    <property type="component" value="Unassembled WGS sequence"/>
</dbReference>
<accession>A0A3E1NPG3</accession>
<dbReference type="EMBL" id="QTJU01000001">
    <property type="protein sequence ID" value="RFM29825.1"/>
    <property type="molecule type" value="Genomic_DNA"/>
</dbReference>
<dbReference type="AlphaFoldDB" id="A0A3E1NPG3"/>
<reference evidence="1 2" key="1">
    <citation type="submission" date="2018-08" db="EMBL/GenBank/DDBJ databases">
        <title>Chitinophagaceae sp. K23C18032701, a novel bacterium isolated from forest soil.</title>
        <authorList>
            <person name="Wang C."/>
        </authorList>
    </citation>
    <scope>NUCLEOTIDE SEQUENCE [LARGE SCALE GENOMIC DNA]</scope>
    <source>
        <strain evidence="1 2">K23C18032701</strain>
    </source>
</reference>
<evidence type="ECO:0000313" key="2">
    <source>
        <dbReference type="Proteomes" id="UP000261284"/>
    </source>
</evidence>
<comment type="caution">
    <text evidence="1">The sequence shown here is derived from an EMBL/GenBank/DDBJ whole genome shotgun (WGS) entry which is preliminary data.</text>
</comment>
<evidence type="ECO:0000313" key="1">
    <source>
        <dbReference type="EMBL" id="RFM29825.1"/>
    </source>
</evidence>
<gene>
    <name evidence="1" type="ORF">DXN05_02275</name>
</gene>